<organism evidence="2 3">
    <name type="scientific">Pontibacter aydingkolensis</name>
    <dbReference type="NCBI Taxonomy" id="1911536"/>
    <lineage>
        <taxon>Bacteria</taxon>
        <taxon>Pseudomonadati</taxon>
        <taxon>Bacteroidota</taxon>
        <taxon>Cytophagia</taxon>
        <taxon>Cytophagales</taxon>
        <taxon>Hymenobacteraceae</taxon>
        <taxon>Pontibacter</taxon>
    </lineage>
</organism>
<evidence type="ECO:0000313" key="2">
    <source>
        <dbReference type="EMBL" id="MBW7469149.1"/>
    </source>
</evidence>
<dbReference type="RefSeq" id="WP_219879022.1">
    <property type="nucleotide sequence ID" value="NZ_JAHYXK010000028.1"/>
</dbReference>
<sequence length="71" mass="7640">MNDTVNSLEALVKNPSQLADILKDPGTHGLDFYNGLSNKQKKYVLLAAGIGLVAYAIYLGSQIDNDQSQDA</sequence>
<evidence type="ECO:0000313" key="3">
    <source>
        <dbReference type="Proteomes" id="UP000813018"/>
    </source>
</evidence>
<dbReference type="EMBL" id="JAHYXK010000028">
    <property type="protein sequence ID" value="MBW7469149.1"/>
    <property type="molecule type" value="Genomic_DNA"/>
</dbReference>
<feature type="transmembrane region" description="Helical" evidence="1">
    <location>
        <begin position="43"/>
        <end position="61"/>
    </location>
</feature>
<keyword evidence="1" id="KW-1133">Transmembrane helix</keyword>
<proteinExistence type="predicted"/>
<protein>
    <submittedName>
        <fullName evidence="2">Uncharacterized protein</fullName>
    </submittedName>
</protein>
<evidence type="ECO:0000256" key="1">
    <source>
        <dbReference type="SAM" id="Phobius"/>
    </source>
</evidence>
<accession>A0ABS7CZ68</accession>
<gene>
    <name evidence="2" type="ORF">K0O23_18905</name>
</gene>
<keyword evidence="1" id="KW-0812">Transmembrane</keyword>
<name>A0ABS7CZ68_9BACT</name>
<keyword evidence="3" id="KW-1185">Reference proteome</keyword>
<dbReference type="Proteomes" id="UP000813018">
    <property type="component" value="Unassembled WGS sequence"/>
</dbReference>
<reference evidence="2 3" key="1">
    <citation type="journal article" date="2016" name="Int. J. Syst. Evol. Microbiol.">
        <title>Pontibacter aydingkolensis sp. nov., isolated from soil of a salt lake.</title>
        <authorList>
            <person name="Osman G."/>
            <person name="Zhang T."/>
            <person name="Lou K."/>
            <person name="Gao Y."/>
            <person name="Chang W."/>
            <person name="Lin Q."/>
            <person name="Yang H.M."/>
            <person name="Huo X.D."/>
            <person name="Wang N."/>
        </authorList>
    </citation>
    <scope>NUCLEOTIDE SEQUENCE [LARGE SCALE GENOMIC DNA]</scope>
    <source>
        <strain evidence="2 3">KACC 19255</strain>
    </source>
</reference>
<keyword evidence="1" id="KW-0472">Membrane</keyword>
<comment type="caution">
    <text evidence="2">The sequence shown here is derived from an EMBL/GenBank/DDBJ whole genome shotgun (WGS) entry which is preliminary data.</text>
</comment>